<protein>
    <submittedName>
        <fullName evidence="2">Glyoxalase</fullName>
    </submittedName>
</protein>
<evidence type="ECO:0000313" key="3">
    <source>
        <dbReference type="Proteomes" id="UP000464507"/>
    </source>
</evidence>
<dbReference type="Gene3D" id="3.10.180.10">
    <property type="entry name" value="2,3-Dihydroxybiphenyl 1,2-Dioxygenase, domain 1"/>
    <property type="match status" value="1"/>
</dbReference>
<accession>A0A7L5AN98</accession>
<dbReference type="RefSeq" id="WP_161887013.1">
    <property type="nucleotide sequence ID" value="NZ_CP017146.1"/>
</dbReference>
<dbReference type="EMBL" id="CP017146">
    <property type="protein sequence ID" value="QHO70621.1"/>
    <property type="molecule type" value="Genomic_DNA"/>
</dbReference>
<feature type="domain" description="VOC" evidence="1">
    <location>
        <begin position="3"/>
        <end position="126"/>
    </location>
</feature>
<dbReference type="SUPFAM" id="SSF54593">
    <property type="entry name" value="Glyoxalase/Bleomycin resistance protein/Dihydroxybiphenyl dioxygenase"/>
    <property type="match status" value="1"/>
</dbReference>
<dbReference type="InterPro" id="IPR053863">
    <property type="entry name" value="Glyoxy/Ble-like_N"/>
</dbReference>
<name>A0A7L5AN98_9MICO</name>
<gene>
    <name evidence="2" type="ORF">BHD05_14150</name>
</gene>
<dbReference type="InterPro" id="IPR037523">
    <property type="entry name" value="VOC_core"/>
</dbReference>
<dbReference type="PANTHER" id="PTHR36503:SF2">
    <property type="entry name" value="BLR2408 PROTEIN"/>
    <property type="match status" value="1"/>
</dbReference>
<dbReference type="OrthoDB" id="4265398at2"/>
<sequence>MPTSIFVNLPVGDLDRSRGFFAALGYGFAPEFADENSLCVVISDSIFVMLLLEPYFASFTNKPTADAASVAEVILTVSVDSRDEVDRLADTALESGGTSSSAQDMGIMYSRSIQDPDGHIWEFMWMDPGHAEEPDERD</sequence>
<dbReference type="KEGG" id="mant:BHD05_14150"/>
<dbReference type="PROSITE" id="PS51819">
    <property type="entry name" value="VOC"/>
    <property type="match status" value="1"/>
</dbReference>
<keyword evidence="3" id="KW-1185">Reference proteome</keyword>
<evidence type="ECO:0000313" key="2">
    <source>
        <dbReference type="EMBL" id="QHO70621.1"/>
    </source>
</evidence>
<evidence type="ECO:0000259" key="1">
    <source>
        <dbReference type="PROSITE" id="PS51819"/>
    </source>
</evidence>
<proteinExistence type="predicted"/>
<dbReference type="Pfam" id="PF22677">
    <property type="entry name" value="Ble-like_N"/>
    <property type="match status" value="1"/>
</dbReference>
<organism evidence="2 3">
    <name type="scientific">Marisediminicola antarctica</name>
    <dbReference type="NCBI Taxonomy" id="674079"/>
    <lineage>
        <taxon>Bacteria</taxon>
        <taxon>Bacillati</taxon>
        <taxon>Actinomycetota</taxon>
        <taxon>Actinomycetes</taxon>
        <taxon>Micrococcales</taxon>
        <taxon>Microbacteriaceae</taxon>
        <taxon>Marisediminicola</taxon>
    </lineage>
</organism>
<dbReference type="Proteomes" id="UP000464507">
    <property type="component" value="Chromosome"/>
</dbReference>
<dbReference type="PANTHER" id="PTHR36503">
    <property type="entry name" value="BLR2520 PROTEIN"/>
    <property type="match status" value="1"/>
</dbReference>
<dbReference type="InterPro" id="IPR029068">
    <property type="entry name" value="Glyas_Bleomycin-R_OHBP_Dase"/>
</dbReference>
<reference evidence="2 3" key="1">
    <citation type="submission" date="2016-09" db="EMBL/GenBank/DDBJ databases">
        <title>Complete genome sequence of microbes from the polar regions.</title>
        <authorList>
            <person name="Liao L."/>
            <person name="Chen B."/>
        </authorList>
    </citation>
    <scope>NUCLEOTIDE SEQUENCE [LARGE SCALE GENOMIC DNA]</scope>
    <source>
        <strain evidence="2 3">ZS314</strain>
    </source>
</reference>
<dbReference type="AlphaFoldDB" id="A0A7L5AN98"/>